<dbReference type="KEGG" id="sgn:SGRA_3850"/>
<dbReference type="HOGENOM" id="CLU_416120_0_0_10"/>
<dbReference type="STRING" id="984262.SGRA_3850"/>
<dbReference type="PANTHER" id="PTHR45752:SF187">
    <property type="entry name" value="LEUCINE-RICH REPEAT AND IQ DOMAIN-CONTAINING PROTEIN 4"/>
    <property type="match status" value="1"/>
</dbReference>
<accession>H6L606</accession>
<dbReference type="InterPro" id="IPR036420">
    <property type="entry name" value="BRCT_dom_sf"/>
</dbReference>
<gene>
    <name evidence="1" type="ordered locus">SGRA_3850</name>
</gene>
<protein>
    <submittedName>
        <fullName evidence="1">Leucine-rich repeat containing protein</fullName>
    </submittedName>
</protein>
<dbReference type="Proteomes" id="UP000007519">
    <property type="component" value="Chromosome"/>
</dbReference>
<proteinExistence type="predicted"/>
<name>H6L606_SAPGL</name>
<dbReference type="SUPFAM" id="SSF52047">
    <property type="entry name" value="RNI-like"/>
    <property type="match status" value="1"/>
</dbReference>
<dbReference type="EMBL" id="CP002831">
    <property type="protein sequence ID" value="AFC26566.1"/>
    <property type="molecule type" value="Genomic_DNA"/>
</dbReference>
<reference evidence="1 2" key="1">
    <citation type="journal article" date="2012" name="Stand. Genomic Sci.">
        <title>Complete genome sequencing and analysis of Saprospira grandis str. Lewin, a predatory marine bacterium.</title>
        <authorList>
            <person name="Saw J.H."/>
            <person name="Yuryev A."/>
            <person name="Kanbe M."/>
            <person name="Hou S."/>
            <person name="Young A.G."/>
            <person name="Aizawa S."/>
            <person name="Alam M."/>
        </authorList>
    </citation>
    <scope>NUCLEOTIDE SEQUENCE [LARGE SCALE GENOMIC DNA]</scope>
    <source>
        <strain evidence="1 2">Lewin</strain>
    </source>
</reference>
<evidence type="ECO:0000313" key="2">
    <source>
        <dbReference type="Proteomes" id="UP000007519"/>
    </source>
</evidence>
<organism evidence="1 2">
    <name type="scientific">Saprospira grandis (strain Lewin)</name>
    <dbReference type="NCBI Taxonomy" id="984262"/>
    <lineage>
        <taxon>Bacteria</taxon>
        <taxon>Pseudomonadati</taxon>
        <taxon>Bacteroidota</taxon>
        <taxon>Saprospiria</taxon>
        <taxon>Saprospirales</taxon>
        <taxon>Saprospiraceae</taxon>
        <taxon>Saprospira</taxon>
    </lineage>
</organism>
<dbReference type="InterPro" id="IPR032675">
    <property type="entry name" value="LRR_dom_sf"/>
</dbReference>
<evidence type="ECO:0000313" key="1">
    <source>
        <dbReference type="EMBL" id="AFC26566.1"/>
    </source>
</evidence>
<keyword evidence="2" id="KW-1185">Reference proteome</keyword>
<dbReference type="InterPro" id="IPR050715">
    <property type="entry name" value="LRR-SigEffector_domain"/>
</dbReference>
<dbReference type="eggNOG" id="COG4886">
    <property type="taxonomic scope" value="Bacteria"/>
</dbReference>
<dbReference type="OrthoDB" id="922532at2"/>
<dbReference type="AlphaFoldDB" id="H6L606"/>
<dbReference type="RefSeq" id="WP_015694151.1">
    <property type="nucleotide sequence ID" value="NC_016940.1"/>
</dbReference>
<sequence length="659" mass="76754">MKHYIEEEKLERKMIADEIAQVQQEKSLFFDVPPLLNLNRFPKSFFALQIHELRLSELPKDFEWEGRDPQPMPTIKRLYLETHSPKLLPQLPYLFPNLVELRLSGQQFDRKTDFSFFGQLSKLERLDLQACRWKDTPQLPDSISKLSQLKELHILYFYSLRRLGKNFSKLTSLEEFSAPSAKLKVDKNSPLLQLPNLRKLSLHDMALMDQAELLLQFPALENFKRGYKSDKASPFFQDFVPLFNAAKKNHYKVDFLQDCISYLKQPEKELPKLSSNELIELLDLPLSNFRDKIFTELEKRIQENLPELKAGAEIVLKGKFKSNKRELKEQLKELELIPKNKITATTQLLVLGDLPKIKGDPLTKYPQIKILSEKSLLQLLEPKGEAYLKEAPSQELDNLKELLLSEDPEMVRLGLYMLEQGGCPTELRTTLFVLYKTNKDKKIKQLTLKQIERISPRSFSTVVKKRWKLFSEQFPELQFAHTIDRYINAAPNELEIKSLLEAFYKRTGLGALKVVQSNDPEWMDAFFADDLAKNTLHLLDLGLSEIPEHMLSWTQVERLDISGNNFDLAVPKSIVHFQNLEELVISYTPPMKPPAALFPDQDLKIQTLQEVPQEILQFPKLKIIYLSHNYISYSLDYVLKQEPMFRKLHQKGVEIAVFR</sequence>
<dbReference type="Gene3D" id="3.80.10.10">
    <property type="entry name" value="Ribonuclease Inhibitor"/>
    <property type="match status" value="2"/>
</dbReference>
<dbReference type="Gene3D" id="3.40.50.10190">
    <property type="entry name" value="BRCT domain"/>
    <property type="match status" value="1"/>
</dbReference>
<dbReference type="PANTHER" id="PTHR45752">
    <property type="entry name" value="LEUCINE-RICH REPEAT-CONTAINING"/>
    <property type="match status" value="1"/>
</dbReference>